<dbReference type="GeneID" id="19169712"/>
<protein>
    <recommendedName>
        <fullName evidence="3">Calcofluor white hypersensitive protein</fullName>
    </recommendedName>
</protein>
<proteinExistence type="predicted"/>
<evidence type="ECO:0008006" key="3">
    <source>
        <dbReference type="Google" id="ProtNLM"/>
    </source>
</evidence>
<dbReference type="eggNOG" id="ENOG502SSX2">
    <property type="taxonomic scope" value="Eukaryota"/>
</dbReference>
<keyword evidence="2" id="KW-1185">Reference proteome</keyword>
<dbReference type="EMBL" id="AMGY01000004">
    <property type="protein sequence ID" value="EXJ84927.1"/>
    <property type="molecule type" value="Genomic_DNA"/>
</dbReference>
<sequence length="141" mass="15006">MSRRGLTVAGLAIAGGAGYYLYNAGGDPKTAEKKFEADASKLSAEIKKELPGQKKEAEKKAEAWASQVGQKVDRTSADAKNKFVQAEADAKSKFAEAEAKAKDFGSKTSTEFNSAVDKFDKTVEEKTAKAKSGISSWFGGK</sequence>
<dbReference type="HOGENOM" id="CLU_129945_1_0_1"/>
<evidence type="ECO:0000313" key="1">
    <source>
        <dbReference type="EMBL" id="EXJ84927.1"/>
    </source>
</evidence>
<name>W9XWK1_9EURO</name>
<comment type="caution">
    <text evidence="1">The sequence shown here is derived from an EMBL/GenBank/DDBJ whole genome shotgun (WGS) entry which is preliminary data.</text>
</comment>
<dbReference type="RefSeq" id="XP_007733912.1">
    <property type="nucleotide sequence ID" value="XM_007735722.1"/>
</dbReference>
<dbReference type="AlphaFoldDB" id="W9XWK1"/>
<dbReference type="Proteomes" id="UP000019478">
    <property type="component" value="Unassembled WGS sequence"/>
</dbReference>
<reference evidence="1 2" key="1">
    <citation type="submission" date="2013-03" db="EMBL/GenBank/DDBJ databases">
        <title>The Genome Sequence of Capronia epimyces CBS 606.96.</title>
        <authorList>
            <consortium name="The Broad Institute Genomics Platform"/>
            <person name="Cuomo C."/>
            <person name="de Hoog S."/>
            <person name="Gorbushina A."/>
            <person name="Walker B."/>
            <person name="Young S.K."/>
            <person name="Zeng Q."/>
            <person name="Gargeya S."/>
            <person name="Fitzgerald M."/>
            <person name="Haas B."/>
            <person name="Abouelleil A."/>
            <person name="Allen A.W."/>
            <person name="Alvarado L."/>
            <person name="Arachchi H.M."/>
            <person name="Berlin A.M."/>
            <person name="Chapman S.B."/>
            <person name="Gainer-Dewar J."/>
            <person name="Goldberg J."/>
            <person name="Griggs A."/>
            <person name="Gujja S."/>
            <person name="Hansen M."/>
            <person name="Howarth C."/>
            <person name="Imamovic A."/>
            <person name="Ireland A."/>
            <person name="Larimer J."/>
            <person name="McCowan C."/>
            <person name="Murphy C."/>
            <person name="Pearson M."/>
            <person name="Poon T.W."/>
            <person name="Priest M."/>
            <person name="Roberts A."/>
            <person name="Saif S."/>
            <person name="Shea T."/>
            <person name="Sisk P."/>
            <person name="Sykes S."/>
            <person name="Wortman J."/>
            <person name="Nusbaum C."/>
            <person name="Birren B."/>
        </authorList>
    </citation>
    <scope>NUCLEOTIDE SEQUENCE [LARGE SCALE GENOMIC DNA]</scope>
    <source>
        <strain evidence="1 2">CBS 606.96</strain>
    </source>
</reference>
<gene>
    <name evidence="1" type="ORF">A1O3_05602</name>
</gene>
<evidence type="ECO:0000313" key="2">
    <source>
        <dbReference type="Proteomes" id="UP000019478"/>
    </source>
</evidence>
<dbReference type="OrthoDB" id="5355126at2759"/>
<accession>W9XWK1</accession>
<organism evidence="1 2">
    <name type="scientific">Capronia epimyces CBS 606.96</name>
    <dbReference type="NCBI Taxonomy" id="1182542"/>
    <lineage>
        <taxon>Eukaryota</taxon>
        <taxon>Fungi</taxon>
        <taxon>Dikarya</taxon>
        <taxon>Ascomycota</taxon>
        <taxon>Pezizomycotina</taxon>
        <taxon>Eurotiomycetes</taxon>
        <taxon>Chaetothyriomycetidae</taxon>
        <taxon>Chaetothyriales</taxon>
        <taxon>Herpotrichiellaceae</taxon>
        <taxon>Capronia</taxon>
    </lineage>
</organism>